<evidence type="ECO:0000313" key="4">
    <source>
        <dbReference type="Proteomes" id="UP000709466"/>
    </source>
</evidence>
<dbReference type="PANTHER" id="PTHR38340:SF1">
    <property type="entry name" value="S-LAYER PROTEIN"/>
    <property type="match status" value="1"/>
</dbReference>
<keyword evidence="2" id="KW-0964">Secreted</keyword>
<comment type="subcellular location">
    <subcellularLocation>
        <location evidence="1">Secreted</location>
    </subcellularLocation>
</comment>
<dbReference type="PANTHER" id="PTHR38340">
    <property type="entry name" value="S-LAYER PROTEIN"/>
    <property type="match status" value="1"/>
</dbReference>
<dbReference type="InterPro" id="IPR011049">
    <property type="entry name" value="Serralysin-like_metalloprot_C"/>
</dbReference>
<dbReference type="Pfam" id="PF00353">
    <property type="entry name" value="HemolysinCabind"/>
    <property type="match status" value="2"/>
</dbReference>
<keyword evidence="4" id="KW-1185">Reference proteome</keyword>
<accession>A0ABX0W0U2</accession>
<gene>
    <name evidence="3" type="ORF">HCZ30_15380</name>
</gene>
<evidence type="ECO:0000313" key="3">
    <source>
        <dbReference type="EMBL" id="NIY73811.1"/>
    </source>
</evidence>
<evidence type="ECO:0000256" key="2">
    <source>
        <dbReference type="ARBA" id="ARBA00022525"/>
    </source>
</evidence>
<dbReference type="PROSITE" id="PS00330">
    <property type="entry name" value="HEMOLYSIN_CALCIUM"/>
    <property type="match status" value="3"/>
</dbReference>
<dbReference type="InterPro" id="IPR001343">
    <property type="entry name" value="Hemolysn_Ca-bd"/>
</dbReference>
<dbReference type="RefSeq" id="WP_167639198.1">
    <property type="nucleotide sequence ID" value="NZ_JAATOP010000014.1"/>
</dbReference>
<dbReference type="Proteomes" id="UP000709466">
    <property type="component" value="Unassembled WGS sequence"/>
</dbReference>
<reference evidence="3 4" key="1">
    <citation type="submission" date="2020-03" db="EMBL/GenBank/DDBJ databases">
        <title>Bacterial isolates of synthetic phycosphere.</title>
        <authorList>
            <person name="Fu H."/>
            <person name="Moran M.A."/>
        </authorList>
    </citation>
    <scope>NUCLEOTIDE SEQUENCE [LARGE SCALE GENOMIC DNA]</scope>
    <source>
        <strain evidence="3 4">HF1</strain>
    </source>
</reference>
<protein>
    <submittedName>
        <fullName evidence="3">Calcium-binding protein</fullName>
    </submittedName>
</protein>
<dbReference type="PRINTS" id="PR00313">
    <property type="entry name" value="CABNDNGRPT"/>
</dbReference>
<name>A0ABX0W0U2_9RHOB</name>
<dbReference type="EMBL" id="JAATOP010000014">
    <property type="protein sequence ID" value="NIY73811.1"/>
    <property type="molecule type" value="Genomic_DNA"/>
</dbReference>
<dbReference type="InterPro" id="IPR018511">
    <property type="entry name" value="Hemolysin-typ_Ca-bd_CS"/>
</dbReference>
<proteinExistence type="predicted"/>
<sequence>MIEISLEYSGKTPILLAEVDEYDIDNNAESDAYVWAYNYAFYNDGSTDGILSINLDDGDTVSYSVVYTKSGDIQITPLNGSEYGDGDGGSYPNLAMDNSGVEMLYTGHDRIVSMDANDRLYGFAGNDILRGNGGDDDLRGHTGADRIFGGKDNDDIWGGSGADVLFGNAGRDRLRGGAGDDTLVGGGGRDKINGGAGDDILTGGGGNDRFIFKGEFGNDTITDFEVGADRLIIEGGDMWTTHTGYADTEAGLLLIYEGGTILLEDLQLSDFVQQGDIDT</sequence>
<dbReference type="InterPro" id="IPR050557">
    <property type="entry name" value="RTX_toxin/Mannuronan_C5-epim"/>
</dbReference>
<evidence type="ECO:0000256" key="1">
    <source>
        <dbReference type="ARBA" id="ARBA00004613"/>
    </source>
</evidence>
<dbReference type="SUPFAM" id="SSF51120">
    <property type="entry name" value="beta-Roll"/>
    <property type="match status" value="1"/>
</dbReference>
<comment type="caution">
    <text evidence="3">The sequence shown here is derived from an EMBL/GenBank/DDBJ whole genome shotgun (WGS) entry which is preliminary data.</text>
</comment>
<dbReference type="Gene3D" id="2.150.10.10">
    <property type="entry name" value="Serralysin-like metalloprotease, C-terminal"/>
    <property type="match status" value="2"/>
</dbReference>
<organism evidence="3 4">
    <name type="scientific">Marivivens donghaensis</name>
    <dbReference type="NCBI Taxonomy" id="1699413"/>
    <lineage>
        <taxon>Bacteria</taxon>
        <taxon>Pseudomonadati</taxon>
        <taxon>Pseudomonadota</taxon>
        <taxon>Alphaproteobacteria</taxon>
        <taxon>Rhodobacterales</taxon>
        <taxon>Paracoccaceae</taxon>
        <taxon>Marivivens group</taxon>
        <taxon>Marivivens</taxon>
    </lineage>
</organism>